<evidence type="ECO:0000313" key="2">
    <source>
        <dbReference type="Proteomes" id="UP000076532"/>
    </source>
</evidence>
<dbReference type="EMBL" id="KV417803">
    <property type="protein sequence ID" value="KZP06113.1"/>
    <property type="molecule type" value="Genomic_DNA"/>
</dbReference>
<reference evidence="1 2" key="1">
    <citation type="journal article" date="2016" name="Mol. Biol. Evol.">
        <title>Comparative Genomics of Early-Diverging Mushroom-Forming Fungi Provides Insights into the Origins of Lignocellulose Decay Capabilities.</title>
        <authorList>
            <person name="Nagy L.G."/>
            <person name="Riley R."/>
            <person name="Tritt A."/>
            <person name="Adam C."/>
            <person name="Daum C."/>
            <person name="Floudas D."/>
            <person name="Sun H."/>
            <person name="Yadav J.S."/>
            <person name="Pangilinan J."/>
            <person name="Larsson K.H."/>
            <person name="Matsuura K."/>
            <person name="Barry K."/>
            <person name="Labutti K."/>
            <person name="Kuo R."/>
            <person name="Ohm R.A."/>
            <person name="Bhattacharya S.S."/>
            <person name="Shirouzu T."/>
            <person name="Yoshinaga Y."/>
            <person name="Martin F.M."/>
            <person name="Grigoriev I.V."/>
            <person name="Hibbett D.S."/>
        </authorList>
    </citation>
    <scope>NUCLEOTIDE SEQUENCE [LARGE SCALE GENOMIC DNA]</scope>
    <source>
        <strain evidence="1 2">CBS 109695</strain>
    </source>
</reference>
<sequence length="175" mass="19190">MATLKKYKPPHSKRLSHEQYPPVRKLGHSKELKATVSLEKNFHQKTQQSFHRKTQHQGVFPSVSLENRVLEINQHGTGVLLLKNLGGWGVLKSDGPMNVKFGNLMISQQVQLECSVSENPGNWGVLKSDGPVNVKFGNHVICQQPAPPTEKLGIGPNGQSETLGSGPKIEVGISM</sequence>
<proteinExistence type="predicted"/>
<protein>
    <submittedName>
        <fullName evidence="1">Uncharacterized protein</fullName>
    </submittedName>
</protein>
<evidence type="ECO:0000313" key="1">
    <source>
        <dbReference type="EMBL" id="KZP06113.1"/>
    </source>
</evidence>
<dbReference type="Proteomes" id="UP000076532">
    <property type="component" value="Unassembled WGS sequence"/>
</dbReference>
<dbReference type="AlphaFoldDB" id="A0A167WHQ1"/>
<gene>
    <name evidence="1" type="ORF">FIBSPDRAFT_903017</name>
</gene>
<keyword evidence="2" id="KW-1185">Reference proteome</keyword>
<accession>A0A167WHQ1</accession>
<name>A0A167WHQ1_9AGAM</name>
<organism evidence="1 2">
    <name type="scientific">Athelia psychrophila</name>
    <dbReference type="NCBI Taxonomy" id="1759441"/>
    <lineage>
        <taxon>Eukaryota</taxon>
        <taxon>Fungi</taxon>
        <taxon>Dikarya</taxon>
        <taxon>Basidiomycota</taxon>
        <taxon>Agaricomycotina</taxon>
        <taxon>Agaricomycetes</taxon>
        <taxon>Agaricomycetidae</taxon>
        <taxon>Atheliales</taxon>
        <taxon>Atheliaceae</taxon>
        <taxon>Athelia</taxon>
    </lineage>
</organism>